<dbReference type="Pfam" id="PF01476">
    <property type="entry name" value="LysM"/>
    <property type="match status" value="2"/>
</dbReference>
<dbReference type="InterPro" id="IPR018392">
    <property type="entry name" value="LysM"/>
</dbReference>
<feature type="domain" description="LysM" evidence="2">
    <location>
        <begin position="145"/>
        <end position="189"/>
    </location>
</feature>
<evidence type="ECO:0000259" key="2">
    <source>
        <dbReference type="PROSITE" id="PS51782"/>
    </source>
</evidence>
<dbReference type="GO" id="GO:0004222">
    <property type="term" value="F:metalloendopeptidase activity"/>
    <property type="evidence" value="ECO:0007669"/>
    <property type="project" value="TreeGrafter"/>
</dbReference>
<dbReference type="Gene3D" id="2.70.70.10">
    <property type="entry name" value="Glucose Permease (Domain IIA)"/>
    <property type="match status" value="1"/>
</dbReference>
<dbReference type="Proteomes" id="UP000176404">
    <property type="component" value="Unassembled WGS sequence"/>
</dbReference>
<dbReference type="Pfam" id="PF01551">
    <property type="entry name" value="Peptidase_M23"/>
    <property type="match status" value="1"/>
</dbReference>
<dbReference type="AlphaFoldDB" id="A0A1F8B4S8"/>
<dbReference type="PANTHER" id="PTHR21666">
    <property type="entry name" value="PEPTIDASE-RELATED"/>
    <property type="match status" value="1"/>
</dbReference>
<gene>
    <name evidence="3" type="ORF">A2892_05290</name>
</gene>
<sequence length="389" mass="43149">MDIKDLVSGFLNSVRTFKQRLPANLKKIRLYFVRLIFDFREFLLRLSSYLIKNFRLTFFHLETTKGIFVTSLYRQRGKHARRLVHSGMAGLAALGIMIAPVIANEFPGTKIDPWEIPLASSILSVSTEDPETQTLVSEKLRDKIIEYSVQKDDTLSTIAEKFGVSVETILWQNNFEPQDKIKPGQTLEILPVTGISHKVVKGDTVYSIAKRYDTSPQALVDFPYNTFMNDETFELAVGQVIIVPDGIRPKAQVAPRIRRITPDAGTVVASGAFVWPASGTISQNFVWYHKGLDIANKAAPNVLAADSGKVVISGWPDGFGYGNRVIIDHGNGYRTLYGHMSVVFVISGQSVERGAAIGKMGCTGRCTGTHLHFEVIKDGVYLNPLSVLK</sequence>
<organism evidence="3 4">
    <name type="scientific">Candidatus Woesebacteria bacterium RIFCSPLOWO2_01_FULL_39_10b</name>
    <dbReference type="NCBI Taxonomy" id="1802517"/>
    <lineage>
        <taxon>Bacteria</taxon>
        <taxon>Candidatus Woeseibacteriota</taxon>
    </lineage>
</organism>
<dbReference type="Gene3D" id="3.10.350.10">
    <property type="entry name" value="LysM domain"/>
    <property type="match status" value="2"/>
</dbReference>
<evidence type="ECO:0000256" key="1">
    <source>
        <dbReference type="SAM" id="Phobius"/>
    </source>
</evidence>
<dbReference type="EMBL" id="MGHD01000025">
    <property type="protein sequence ID" value="OGM59022.1"/>
    <property type="molecule type" value="Genomic_DNA"/>
</dbReference>
<dbReference type="InterPro" id="IPR036779">
    <property type="entry name" value="LysM_dom_sf"/>
</dbReference>
<dbReference type="PROSITE" id="PS51782">
    <property type="entry name" value="LYSM"/>
    <property type="match status" value="2"/>
</dbReference>
<dbReference type="CDD" id="cd12797">
    <property type="entry name" value="M23_peptidase"/>
    <property type="match status" value="1"/>
</dbReference>
<dbReference type="CDD" id="cd00118">
    <property type="entry name" value="LysM"/>
    <property type="match status" value="2"/>
</dbReference>
<feature type="domain" description="LysM" evidence="2">
    <location>
        <begin position="195"/>
        <end position="243"/>
    </location>
</feature>
<dbReference type="InterPro" id="IPR011055">
    <property type="entry name" value="Dup_hybrid_motif"/>
</dbReference>
<comment type="caution">
    <text evidence="3">The sequence shown here is derived from an EMBL/GenBank/DDBJ whole genome shotgun (WGS) entry which is preliminary data.</text>
</comment>
<protein>
    <recommendedName>
        <fullName evidence="2">LysM domain-containing protein</fullName>
    </recommendedName>
</protein>
<dbReference type="PANTHER" id="PTHR21666:SF270">
    <property type="entry name" value="MUREIN HYDROLASE ACTIVATOR ENVC"/>
    <property type="match status" value="1"/>
</dbReference>
<accession>A0A1F8B4S8</accession>
<dbReference type="STRING" id="1802517.A2892_05290"/>
<evidence type="ECO:0000313" key="3">
    <source>
        <dbReference type="EMBL" id="OGM59022.1"/>
    </source>
</evidence>
<proteinExistence type="predicted"/>
<reference evidence="3 4" key="1">
    <citation type="journal article" date="2016" name="Nat. Commun.">
        <title>Thousands of microbial genomes shed light on interconnected biogeochemical processes in an aquifer system.</title>
        <authorList>
            <person name="Anantharaman K."/>
            <person name="Brown C.T."/>
            <person name="Hug L.A."/>
            <person name="Sharon I."/>
            <person name="Castelle C.J."/>
            <person name="Probst A.J."/>
            <person name="Thomas B.C."/>
            <person name="Singh A."/>
            <person name="Wilkins M.J."/>
            <person name="Karaoz U."/>
            <person name="Brodie E.L."/>
            <person name="Williams K.H."/>
            <person name="Hubbard S.S."/>
            <person name="Banfield J.F."/>
        </authorList>
    </citation>
    <scope>NUCLEOTIDE SEQUENCE [LARGE SCALE GENOMIC DNA]</scope>
</reference>
<dbReference type="InterPro" id="IPR016047">
    <property type="entry name" value="M23ase_b-sheet_dom"/>
</dbReference>
<dbReference type="SUPFAM" id="SSF54106">
    <property type="entry name" value="LysM domain"/>
    <property type="match status" value="2"/>
</dbReference>
<dbReference type="SMART" id="SM00257">
    <property type="entry name" value="LysM"/>
    <property type="match status" value="2"/>
</dbReference>
<keyword evidence="1" id="KW-0812">Transmembrane</keyword>
<evidence type="ECO:0000313" key="4">
    <source>
        <dbReference type="Proteomes" id="UP000176404"/>
    </source>
</evidence>
<keyword evidence="1" id="KW-1133">Transmembrane helix</keyword>
<keyword evidence="1" id="KW-0472">Membrane</keyword>
<dbReference type="InterPro" id="IPR050570">
    <property type="entry name" value="Cell_wall_metabolism_enzyme"/>
</dbReference>
<dbReference type="SUPFAM" id="SSF51261">
    <property type="entry name" value="Duplicated hybrid motif"/>
    <property type="match status" value="1"/>
</dbReference>
<feature type="transmembrane region" description="Helical" evidence="1">
    <location>
        <begin position="83"/>
        <end position="103"/>
    </location>
</feature>
<name>A0A1F8B4S8_9BACT</name>